<accession>A0A850PYS1</accession>
<dbReference type="RefSeq" id="WP_178361049.1">
    <property type="nucleotide sequence ID" value="NZ_JABFYL010000045.1"/>
</dbReference>
<proteinExistence type="predicted"/>
<dbReference type="AlphaFoldDB" id="A0A850PYS1"/>
<name>A0A850PYS1_9MYCO</name>
<feature type="signal peptide" evidence="1">
    <location>
        <begin position="1"/>
        <end position="20"/>
    </location>
</feature>
<reference evidence="2 3" key="1">
    <citation type="submission" date="2020-05" db="EMBL/GenBank/DDBJ databases">
        <title>Draft genome sequence of Mycobacterium hippocampi DL, isolated from European seabass, Dicentrarchus labrax, reared in fish farms.</title>
        <authorList>
            <person name="Stathopoulou P."/>
            <person name="Asimakis E."/>
            <person name="Tzokas K."/>
            <person name="Batargias C."/>
            <person name="Tsiamis G."/>
        </authorList>
    </citation>
    <scope>NUCLEOTIDE SEQUENCE [LARGE SCALE GENOMIC DNA]</scope>
    <source>
        <strain evidence="2 3">DL</strain>
    </source>
</reference>
<dbReference type="Proteomes" id="UP000570517">
    <property type="component" value="Unassembled WGS sequence"/>
</dbReference>
<feature type="chain" id="PRO_5038648840" evidence="1">
    <location>
        <begin position="21"/>
        <end position="71"/>
    </location>
</feature>
<protein>
    <submittedName>
        <fullName evidence="2">Uncharacterized protein</fullName>
    </submittedName>
</protein>
<dbReference type="EMBL" id="JABFYL010000045">
    <property type="protein sequence ID" value="NVN52835.1"/>
    <property type="molecule type" value="Genomic_DNA"/>
</dbReference>
<keyword evidence="3" id="KW-1185">Reference proteome</keyword>
<evidence type="ECO:0000313" key="2">
    <source>
        <dbReference type="EMBL" id="NVN52835.1"/>
    </source>
</evidence>
<organism evidence="2 3">
    <name type="scientific">Mycolicibacterium hippocampi</name>
    <dbReference type="NCBI Taxonomy" id="659824"/>
    <lineage>
        <taxon>Bacteria</taxon>
        <taxon>Bacillati</taxon>
        <taxon>Actinomycetota</taxon>
        <taxon>Actinomycetes</taxon>
        <taxon>Mycobacteriales</taxon>
        <taxon>Mycobacteriaceae</taxon>
        <taxon>Mycolicibacterium</taxon>
    </lineage>
</organism>
<comment type="caution">
    <text evidence="2">The sequence shown here is derived from an EMBL/GenBank/DDBJ whole genome shotgun (WGS) entry which is preliminary data.</text>
</comment>
<keyword evidence="1" id="KW-0732">Signal</keyword>
<sequence>MRLPYVLAVPFLAFAGLVFGAPTAAADCTTTGNQTFCSFGEQGDTGPVLPYECAQTYDYYCNDYYQFRDLF</sequence>
<gene>
    <name evidence="2" type="ORF">HLY00_4547</name>
</gene>
<evidence type="ECO:0000313" key="3">
    <source>
        <dbReference type="Proteomes" id="UP000570517"/>
    </source>
</evidence>
<evidence type="ECO:0000256" key="1">
    <source>
        <dbReference type="SAM" id="SignalP"/>
    </source>
</evidence>